<proteinExistence type="predicted"/>
<evidence type="ECO:0000313" key="3">
    <source>
        <dbReference type="Proteomes" id="UP000243459"/>
    </source>
</evidence>
<dbReference type="Proteomes" id="UP000243459">
    <property type="component" value="Chromosome 3"/>
</dbReference>
<dbReference type="EMBL" id="CM007383">
    <property type="protein sequence ID" value="ONK74853.1"/>
    <property type="molecule type" value="Genomic_DNA"/>
</dbReference>
<protein>
    <submittedName>
        <fullName evidence="2">Uncharacterized protein</fullName>
    </submittedName>
</protein>
<sequence>MKTTKEMIIERVITIEYLDPSMSQNLLCKFPDDSAFGFNYSESGIWSPLLPRGRSGSEAFGSSDKLLGTRGKAMKRRRKKKLNGLNKRLDFSPNPKTTPKRGWNWLLKAAARRFKVQKRAAIQMILPTL</sequence>
<dbReference type="Gramene" id="ONK74853">
    <property type="protein sequence ID" value="ONK74853"/>
    <property type="gene ID" value="A4U43_C03F10800"/>
</dbReference>
<feature type="compositionally biased region" description="Basic residues" evidence="1">
    <location>
        <begin position="72"/>
        <end position="82"/>
    </location>
</feature>
<dbReference type="PANTHER" id="PTHR34287:SF4">
    <property type="entry name" value="OS04G0504200 PROTEIN"/>
    <property type="match status" value="1"/>
</dbReference>
<dbReference type="OrthoDB" id="1678883at2759"/>
<dbReference type="AlphaFoldDB" id="A0A5P1FAT6"/>
<keyword evidence="3" id="KW-1185">Reference proteome</keyword>
<reference evidence="3" key="1">
    <citation type="journal article" date="2017" name="Nat. Commun.">
        <title>The asparagus genome sheds light on the origin and evolution of a young Y chromosome.</title>
        <authorList>
            <person name="Harkess A."/>
            <person name="Zhou J."/>
            <person name="Xu C."/>
            <person name="Bowers J.E."/>
            <person name="Van der Hulst R."/>
            <person name="Ayyampalayam S."/>
            <person name="Mercati F."/>
            <person name="Riccardi P."/>
            <person name="McKain M.R."/>
            <person name="Kakrana A."/>
            <person name="Tang H."/>
            <person name="Ray J."/>
            <person name="Groenendijk J."/>
            <person name="Arikit S."/>
            <person name="Mathioni S.M."/>
            <person name="Nakano M."/>
            <person name="Shan H."/>
            <person name="Telgmann-Rauber A."/>
            <person name="Kanno A."/>
            <person name="Yue Z."/>
            <person name="Chen H."/>
            <person name="Li W."/>
            <person name="Chen Y."/>
            <person name="Xu X."/>
            <person name="Zhang Y."/>
            <person name="Luo S."/>
            <person name="Chen H."/>
            <person name="Gao J."/>
            <person name="Mao Z."/>
            <person name="Pires J.C."/>
            <person name="Luo M."/>
            <person name="Kudrna D."/>
            <person name="Wing R.A."/>
            <person name="Meyers B.C."/>
            <person name="Yi K."/>
            <person name="Kong H."/>
            <person name="Lavrijsen P."/>
            <person name="Sunseri F."/>
            <person name="Falavigna A."/>
            <person name="Ye Y."/>
            <person name="Leebens-Mack J.H."/>
            <person name="Chen G."/>
        </authorList>
    </citation>
    <scope>NUCLEOTIDE SEQUENCE [LARGE SCALE GENOMIC DNA]</scope>
    <source>
        <strain evidence="3">cv. DH0086</strain>
    </source>
</reference>
<evidence type="ECO:0000313" key="2">
    <source>
        <dbReference type="EMBL" id="ONK74853.1"/>
    </source>
</evidence>
<dbReference type="OMA" id="YSESGIW"/>
<organism evidence="2 3">
    <name type="scientific">Asparagus officinalis</name>
    <name type="common">Garden asparagus</name>
    <dbReference type="NCBI Taxonomy" id="4686"/>
    <lineage>
        <taxon>Eukaryota</taxon>
        <taxon>Viridiplantae</taxon>
        <taxon>Streptophyta</taxon>
        <taxon>Embryophyta</taxon>
        <taxon>Tracheophyta</taxon>
        <taxon>Spermatophyta</taxon>
        <taxon>Magnoliopsida</taxon>
        <taxon>Liliopsida</taxon>
        <taxon>Asparagales</taxon>
        <taxon>Asparagaceae</taxon>
        <taxon>Asparagoideae</taxon>
        <taxon>Asparagus</taxon>
    </lineage>
</organism>
<evidence type="ECO:0000256" key="1">
    <source>
        <dbReference type="SAM" id="MobiDB-lite"/>
    </source>
</evidence>
<feature type="region of interest" description="Disordered" evidence="1">
    <location>
        <begin position="53"/>
        <end position="97"/>
    </location>
</feature>
<name>A0A5P1FAT6_ASPOF</name>
<dbReference type="PANTHER" id="PTHR34287">
    <property type="entry name" value="OS06G0551500 PROTEIN-RELATED"/>
    <property type="match status" value="1"/>
</dbReference>
<accession>A0A5P1FAT6</accession>
<gene>
    <name evidence="2" type="ORF">A4U43_C03F10800</name>
</gene>